<keyword evidence="2" id="KW-0732">Signal</keyword>
<sequence>MNNNILKGGVIAVLLLAAASIGLTTAQQRPTLTAEQLERLTIRAVPGKEGLYLMPGFDGSLSGGNIAILLTNEGVIIVDNKYSYSYEDITRQVGSVTSQPIRYVLNTHHHFDHAGSNASFMPDAQVIGHENVRVNMLRNRGPSASPDGAPRLTYSDKTSVHLGGAEVEAYHLGCGHTNGDSAILFPELRTIHTGDLFIWGDRLDGSTMAPFIDYDNGGCARDWVATLDQVLALDFDTVIPGHGPLLRKSEIRIFRDKFEQMLARIRELMDSGVSRDDIAAELDISDLNWPLAPAGVQAIYDELSQ</sequence>
<dbReference type="InterPro" id="IPR050855">
    <property type="entry name" value="NDM-1-like"/>
</dbReference>
<protein>
    <recommendedName>
        <fullName evidence="3">Metallo-beta-lactamase domain-containing protein</fullName>
    </recommendedName>
</protein>
<proteinExistence type="inferred from homology"/>
<dbReference type="Gene3D" id="3.60.15.10">
    <property type="entry name" value="Ribonuclease Z/Hydroxyacylglutathione hydrolase-like"/>
    <property type="match status" value="1"/>
</dbReference>
<dbReference type="SMART" id="SM00849">
    <property type="entry name" value="Lactamase_B"/>
    <property type="match status" value="1"/>
</dbReference>
<feature type="signal peptide" evidence="2">
    <location>
        <begin position="1"/>
        <end position="26"/>
    </location>
</feature>
<evidence type="ECO:0000256" key="1">
    <source>
        <dbReference type="ARBA" id="ARBA00005250"/>
    </source>
</evidence>
<dbReference type="PANTHER" id="PTHR42951">
    <property type="entry name" value="METALLO-BETA-LACTAMASE DOMAIN-CONTAINING"/>
    <property type="match status" value="1"/>
</dbReference>
<comment type="caution">
    <text evidence="4">The sequence shown here is derived from an EMBL/GenBank/DDBJ whole genome shotgun (WGS) entry which is preliminary data.</text>
</comment>
<evidence type="ECO:0000313" key="4">
    <source>
        <dbReference type="EMBL" id="PDH32404.1"/>
    </source>
</evidence>
<evidence type="ECO:0000313" key="5">
    <source>
        <dbReference type="Proteomes" id="UP000219329"/>
    </source>
</evidence>
<evidence type="ECO:0000259" key="3">
    <source>
        <dbReference type="SMART" id="SM00849"/>
    </source>
</evidence>
<dbReference type="SUPFAM" id="SSF56281">
    <property type="entry name" value="Metallo-hydrolase/oxidoreductase"/>
    <property type="match status" value="1"/>
</dbReference>
<dbReference type="InterPro" id="IPR036866">
    <property type="entry name" value="RibonucZ/Hydroxyglut_hydro"/>
</dbReference>
<dbReference type="CDD" id="cd16282">
    <property type="entry name" value="metallo-hydrolase-like_MBL-fold"/>
    <property type="match status" value="1"/>
</dbReference>
<evidence type="ECO:0000256" key="2">
    <source>
        <dbReference type="SAM" id="SignalP"/>
    </source>
</evidence>
<name>A0A2A5W7Y2_9GAMM</name>
<comment type="similarity">
    <text evidence="1">Belongs to the metallo-beta-lactamase superfamily. Class-B beta-lactamase family.</text>
</comment>
<dbReference type="AlphaFoldDB" id="A0A2A5W7Y2"/>
<feature type="domain" description="Metallo-beta-lactamase" evidence="3">
    <location>
        <begin position="63"/>
        <end position="242"/>
    </location>
</feature>
<gene>
    <name evidence="4" type="ORF">CNF02_12145</name>
</gene>
<dbReference type="EMBL" id="NTJZ01000017">
    <property type="protein sequence ID" value="PDH32404.1"/>
    <property type="molecule type" value="Genomic_DNA"/>
</dbReference>
<accession>A0A2A5W7Y2</accession>
<dbReference type="GO" id="GO:0017001">
    <property type="term" value="P:antibiotic catabolic process"/>
    <property type="evidence" value="ECO:0007669"/>
    <property type="project" value="UniProtKB-ARBA"/>
</dbReference>
<dbReference type="PANTHER" id="PTHR42951:SF4">
    <property type="entry name" value="ACYL-COENZYME A THIOESTERASE MBLAC2"/>
    <property type="match status" value="1"/>
</dbReference>
<organism evidence="4 5">
    <name type="scientific">OM182 bacterium MED-G28</name>
    <dbReference type="NCBI Taxonomy" id="1986256"/>
    <lineage>
        <taxon>Bacteria</taxon>
        <taxon>Pseudomonadati</taxon>
        <taxon>Pseudomonadota</taxon>
        <taxon>Gammaproteobacteria</taxon>
        <taxon>OMG group</taxon>
        <taxon>OM182 clade</taxon>
    </lineage>
</organism>
<dbReference type="Pfam" id="PF00753">
    <property type="entry name" value="Lactamase_B"/>
    <property type="match status" value="1"/>
</dbReference>
<feature type="chain" id="PRO_5012653198" description="Metallo-beta-lactamase domain-containing protein" evidence="2">
    <location>
        <begin position="27"/>
        <end position="305"/>
    </location>
</feature>
<dbReference type="InterPro" id="IPR001279">
    <property type="entry name" value="Metallo-B-lactamas"/>
</dbReference>
<dbReference type="Proteomes" id="UP000219329">
    <property type="component" value="Unassembled WGS sequence"/>
</dbReference>
<reference evidence="4 5" key="1">
    <citation type="submission" date="2017-08" db="EMBL/GenBank/DDBJ databases">
        <title>Fine stratification of microbial communities through a metagenomic profile of the photic zone.</title>
        <authorList>
            <person name="Haro-Moreno J.M."/>
            <person name="Lopez-Perez M."/>
            <person name="De La Torre J."/>
            <person name="Picazo A."/>
            <person name="Camacho A."/>
            <person name="Rodriguez-Valera F."/>
        </authorList>
    </citation>
    <scope>NUCLEOTIDE SEQUENCE [LARGE SCALE GENOMIC DNA]</scope>
    <source>
        <strain evidence="4">MED-G28</strain>
    </source>
</reference>